<comment type="subcellular location">
    <subcellularLocation>
        <location evidence="1">Cell membrane</location>
        <topology evidence="1">Multi-pass membrane protein</topology>
    </subcellularLocation>
</comment>
<evidence type="ECO:0000313" key="9">
    <source>
        <dbReference type="Proteomes" id="UP000731907"/>
    </source>
</evidence>
<evidence type="ECO:0000256" key="6">
    <source>
        <dbReference type="SAM" id="Phobius"/>
    </source>
</evidence>
<dbReference type="Proteomes" id="UP000731907">
    <property type="component" value="Unassembled WGS sequence"/>
</dbReference>
<feature type="transmembrane region" description="Helical" evidence="6">
    <location>
        <begin position="97"/>
        <end position="119"/>
    </location>
</feature>
<feature type="transmembrane region" description="Helical" evidence="6">
    <location>
        <begin position="39"/>
        <end position="61"/>
    </location>
</feature>
<evidence type="ECO:0000313" key="8">
    <source>
        <dbReference type="EMBL" id="MBU9699556.1"/>
    </source>
</evidence>
<feature type="transmembrane region" description="Helical" evidence="6">
    <location>
        <begin position="268"/>
        <end position="287"/>
    </location>
</feature>
<feature type="transmembrane region" description="Helical" evidence="6">
    <location>
        <begin position="131"/>
        <end position="154"/>
    </location>
</feature>
<dbReference type="RefSeq" id="WP_161763672.1">
    <property type="nucleotide sequence ID" value="NZ_JAAATX020000013.1"/>
</dbReference>
<gene>
    <name evidence="8" type="ORF">GU927_017055</name>
</gene>
<feature type="transmembrane region" description="Helical" evidence="6">
    <location>
        <begin position="160"/>
        <end position="179"/>
    </location>
</feature>
<dbReference type="SUPFAM" id="SSF103473">
    <property type="entry name" value="MFS general substrate transporter"/>
    <property type="match status" value="1"/>
</dbReference>
<comment type="caution">
    <text evidence="8">The sequence shown here is derived from an EMBL/GenBank/DDBJ whole genome shotgun (WGS) entry which is preliminary data.</text>
</comment>
<sequence length="379" mass="38206">MMRLPPIVLLMAAVTLVGSNSLALSPVALEIGRGFGGASAQEVLVAASLFGAGTALAAVGIAPYADRIGLSRALSVALCVLVLGMAATALAPTLAVVWVAQGVAGLGSGVALPATYGLAAEIAPKGRESTFLGRVLMGWTLSLVFGASAAALIAEVAGWRAVHGVLAGLGVVVLLALALSPRMGEVRAAQGGTPWSALRVPGIGPALAVAGGYMAAFYGLYAYVAPHLQAGLGWPVWMAGAVPLVYGIGFGAAALGDPWIDRFGARRVAPWVFGVLVVQYLALALVAGSAWALVAGCLTWGMINHMGLNLIVGRLAGMDAARRGAILGLNSGVTYLAMFVATAGFGWVEAGWGFAACAVVSAVCVLPALGDALRLRRAR</sequence>
<keyword evidence="5 6" id="KW-0472">Membrane</keyword>
<keyword evidence="4 6" id="KW-1133">Transmembrane helix</keyword>
<evidence type="ECO:0000256" key="2">
    <source>
        <dbReference type="ARBA" id="ARBA00022475"/>
    </source>
</evidence>
<feature type="transmembrane region" description="Helical" evidence="6">
    <location>
        <begin position="73"/>
        <end position="91"/>
    </location>
</feature>
<evidence type="ECO:0000256" key="3">
    <source>
        <dbReference type="ARBA" id="ARBA00022692"/>
    </source>
</evidence>
<dbReference type="InterPro" id="IPR050189">
    <property type="entry name" value="MFS_Efflux_Transporters"/>
</dbReference>
<evidence type="ECO:0000256" key="5">
    <source>
        <dbReference type="ARBA" id="ARBA00023136"/>
    </source>
</evidence>
<dbReference type="PANTHER" id="PTHR43124:SF10">
    <property type="entry name" value="PURINE EFFLUX PUMP PBUE"/>
    <property type="match status" value="1"/>
</dbReference>
<dbReference type="Pfam" id="PF07690">
    <property type="entry name" value="MFS_1"/>
    <property type="match status" value="1"/>
</dbReference>
<evidence type="ECO:0000256" key="1">
    <source>
        <dbReference type="ARBA" id="ARBA00004651"/>
    </source>
</evidence>
<reference evidence="8 9" key="1">
    <citation type="submission" date="2021-06" db="EMBL/GenBank/DDBJ databases">
        <title>Rhodobacteraceae bacterium strain HSP-20.</title>
        <authorList>
            <person name="Chen W.-M."/>
        </authorList>
    </citation>
    <scope>NUCLEOTIDE SEQUENCE [LARGE SCALE GENOMIC DNA]</scope>
    <source>
        <strain evidence="8 9">HSP-20</strain>
    </source>
</reference>
<dbReference type="EMBL" id="JAAATX020000013">
    <property type="protein sequence ID" value="MBU9699556.1"/>
    <property type="molecule type" value="Genomic_DNA"/>
</dbReference>
<dbReference type="PANTHER" id="PTHR43124">
    <property type="entry name" value="PURINE EFFLUX PUMP PBUE"/>
    <property type="match status" value="1"/>
</dbReference>
<name>A0ABS6J8H9_9RHOB</name>
<feature type="domain" description="Major facilitator superfamily (MFS) profile" evidence="7">
    <location>
        <begin position="6"/>
        <end position="379"/>
    </location>
</feature>
<feature type="transmembrane region" description="Helical" evidence="6">
    <location>
        <begin position="236"/>
        <end position="256"/>
    </location>
</feature>
<keyword evidence="2" id="KW-1003">Cell membrane</keyword>
<feature type="transmembrane region" description="Helical" evidence="6">
    <location>
        <begin position="351"/>
        <end position="369"/>
    </location>
</feature>
<feature type="transmembrane region" description="Helical" evidence="6">
    <location>
        <begin position="293"/>
        <end position="312"/>
    </location>
</feature>
<dbReference type="Gene3D" id="1.20.1250.20">
    <property type="entry name" value="MFS general substrate transporter like domains"/>
    <property type="match status" value="1"/>
</dbReference>
<evidence type="ECO:0000259" key="7">
    <source>
        <dbReference type="PROSITE" id="PS50850"/>
    </source>
</evidence>
<protein>
    <submittedName>
        <fullName evidence="8">MFS transporter</fullName>
    </submittedName>
</protein>
<organism evidence="8 9">
    <name type="scientific">Paragemmobacter amnigenus</name>
    <dbReference type="NCBI Taxonomy" id="2852097"/>
    <lineage>
        <taxon>Bacteria</taxon>
        <taxon>Pseudomonadati</taxon>
        <taxon>Pseudomonadota</taxon>
        <taxon>Alphaproteobacteria</taxon>
        <taxon>Rhodobacterales</taxon>
        <taxon>Paracoccaceae</taxon>
        <taxon>Paragemmobacter</taxon>
    </lineage>
</organism>
<keyword evidence="9" id="KW-1185">Reference proteome</keyword>
<accession>A0ABS6J8H9</accession>
<feature type="transmembrane region" description="Helical" evidence="6">
    <location>
        <begin position="200"/>
        <end position="224"/>
    </location>
</feature>
<dbReference type="InterPro" id="IPR036259">
    <property type="entry name" value="MFS_trans_sf"/>
</dbReference>
<dbReference type="PROSITE" id="PS50850">
    <property type="entry name" value="MFS"/>
    <property type="match status" value="1"/>
</dbReference>
<dbReference type="InterPro" id="IPR011701">
    <property type="entry name" value="MFS"/>
</dbReference>
<proteinExistence type="predicted"/>
<feature type="transmembrane region" description="Helical" evidence="6">
    <location>
        <begin position="324"/>
        <end position="345"/>
    </location>
</feature>
<dbReference type="InterPro" id="IPR020846">
    <property type="entry name" value="MFS_dom"/>
</dbReference>
<keyword evidence="3 6" id="KW-0812">Transmembrane</keyword>
<evidence type="ECO:0000256" key="4">
    <source>
        <dbReference type="ARBA" id="ARBA00022989"/>
    </source>
</evidence>